<evidence type="ECO:0000259" key="1">
    <source>
        <dbReference type="PROSITE" id="PS50887"/>
    </source>
</evidence>
<dbReference type="GO" id="GO:0052621">
    <property type="term" value="F:diguanylate cyclase activity"/>
    <property type="evidence" value="ECO:0007669"/>
    <property type="project" value="UniProtKB-EC"/>
</dbReference>
<dbReference type="Proteomes" id="UP001596189">
    <property type="component" value="Unassembled WGS sequence"/>
</dbReference>
<dbReference type="InterPro" id="IPR011990">
    <property type="entry name" value="TPR-like_helical_dom_sf"/>
</dbReference>
<sequence length="529" mass="57729">MSSVDGVVTCPSEFGPLDLLSDWAHELYLDGFSERAVRAAREAIPVAVGAGDLRTLRFLHYTCGVALIEQRRWDEAITSAHNLLAVIDPWDAAWRAKALSLLGDAGLRLGRASAAVDALAEAYSLVEHEPPRVYNELSATMAVAATLGHAQLFVPADALFRLCLSAPAVRGNTAATRIARILVLQEYSVLHTTWATALQLDGRVDEAGPHFVRSAEISLHMMQLTAGEDDEMHARAEMVEAYTHLHLGEVGLAEARLRHASARFDMRPELPEVQIGKLGRALCLRERGEFAEARELLAGVVESVQVADRVVWELAALVTMAEVEVAEHGTHPSTQYYRQSAQVASHRLWIERESRFFALRDRISLRALAAEASQLGRDAMIDPLTGLGNRRMLDAGIAESLGGAALFVDVDLFKDVNDRFSHAVGDEVLRRIADILRAHCRTHDVVVRFGGDEFVVLLPATYAAEAAAVGERVRAAVHREPWHDLREGLSVSVSVGVAASDASPDRVLKDADAALYAAKESGRNRVTVY</sequence>
<dbReference type="InterPro" id="IPR050469">
    <property type="entry name" value="Diguanylate_Cyclase"/>
</dbReference>
<dbReference type="EC" id="2.7.7.65" evidence="2"/>
<proteinExistence type="predicted"/>
<dbReference type="Gene3D" id="3.30.70.270">
    <property type="match status" value="1"/>
</dbReference>
<protein>
    <submittedName>
        <fullName evidence="2">Diguanylate cyclase</fullName>
        <ecNumber evidence="2">2.7.7.65</ecNumber>
    </submittedName>
</protein>
<dbReference type="InterPro" id="IPR000160">
    <property type="entry name" value="GGDEF_dom"/>
</dbReference>
<keyword evidence="2" id="KW-0548">Nucleotidyltransferase</keyword>
<organism evidence="2 3">
    <name type="scientific">Angustibacter luteus</name>
    <dbReference type="NCBI Taxonomy" id="658456"/>
    <lineage>
        <taxon>Bacteria</taxon>
        <taxon>Bacillati</taxon>
        <taxon>Actinomycetota</taxon>
        <taxon>Actinomycetes</taxon>
        <taxon>Kineosporiales</taxon>
        <taxon>Kineosporiaceae</taxon>
    </lineage>
</organism>
<dbReference type="Pfam" id="PF00990">
    <property type="entry name" value="GGDEF"/>
    <property type="match status" value="1"/>
</dbReference>
<dbReference type="PROSITE" id="PS50887">
    <property type="entry name" value="GGDEF"/>
    <property type="match status" value="1"/>
</dbReference>
<feature type="domain" description="GGDEF" evidence="1">
    <location>
        <begin position="401"/>
        <end position="529"/>
    </location>
</feature>
<reference evidence="3" key="1">
    <citation type="journal article" date="2019" name="Int. J. Syst. Evol. Microbiol.">
        <title>The Global Catalogue of Microorganisms (GCM) 10K type strain sequencing project: providing services to taxonomists for standard genome sequencing and annotation.</title>
        <authorList>
            <consortium name="The Broad Institute Genomics Platform"/>
            <consortium name="The Broad Institute Genome Sequencing Center for Infectious Disease"/>
            <person name="Wu L."/>
            <person name="Ma J."/>
        </authorList>
    </citation>
    <scope>NUCLEOTIDE SEQUENCE [LARGE SCALE GENOMIC DNA]</scope>
    <source>
        <strain evidence="3">KACC 14249</strain>
    </source>
</reference>
<keyword evidence="2" id="KW-0808">Transferase</keyword>
<dbReference type="SMART" id="SM00267">
    <property type="entry name" value="GGDEF"/>
    <property type="match status" value="1"/>
</dbReference>
<evidence type="ECO:0000313" key="3">
    <source>
        <dbReference type="Proteomes" id="UP001596189"/>
    </source>
</evidence>
<dbReference type="RefSeq" id="WP_345717851.1">
    <property type="nucleotide sequence ID" value="NZ_BAABFP010000007.1"/>
</dbReference>
<gene>
    <name evidence="2" type="ORF">ACFQDO_19565</name>
</gene>
<dbReference type="InterPro" id="IPR029787">
    <property type="entry name" value="Nucleotide_cyclase"/>
</dbReference>
<dbReference type="EMBL" id="JBHSRD010000008">
    <property type="protein sequence ID" value="MFC6009335.1"/>
    <property type="molecule type" value="Genomic_DNA"/>
</dbReference>
<dbReference type="SUPFAM" id="SSF48452">
    <property type="entry name" value="TPR-like"/>
    <property type="match status" value="2"/>
</dbReference>
<keyword evidence="3" id="KW-1185">Reference proteome</keyword>
<dbReference type="InterPro" id="IPR043128">
    <property type="entry name" value="Rev_trsase/Diguanyl_cyclase"/>
</dbReference>
<dbReference type="PANTHER" id="PTHR45138">
    <property type="entry name" value="REGULATORY COMPONENTS OF SENSORY TRANSDUCTION SYSTEM"/>
    <property type="match status" value="1"/>
</dbReference>
<comment type="caution">
    <text evidence="2">The sequence shown here is derived from an EMBL/GenBank/DDBJ whole genome shotgun (WGS) entry which is preliminary data.</text>
</comment>
<dbReference type="NCBIfam" id="TIGR00254">
    <property type="entry name" value="GGDEF"/>
    <property type="match status" value="1"/>
</dbReference>
<dbReference type="PANTHER" id="PTHR45138:SF9">
    <property type="entry name" value="DIGUANYLATE CYCLASE DGCM-RELATED"/>
    <property type="match status" value="1"/>
</dbReference>
<name>A0ABW1JJI2_9ACTN</name>
<dbReference type="SUPFAM" id="SSF55073">
    <property type="entry name" value="Nucleotide cyclase"/>
    <property type="match status" value="1"/>
</dbReference>
<dbReference type="Gene3D" id="1.25.40.10">
    <property type="entry name" value="Tetratricopeptide repeat domain"/>
    <property type="match status" value="1"/>
</dbReference>
<evidence type="ECO:0000313" key="2">
    <source>
        <dbReference type="EMBL" id="MFC6009335.1"/>
    </source>
</evidence>
<accession>A0ABW1JJI2</accession>
<dbReference type="CDD" id="cd01949">
    <property type="entry name" value="GGDEF"/>
    <property type="match status" value="1"/>
</dbReference>